<comment type="caution">
    <text evidence="1">The sequence shown here is derived from an EMBL/GenBank/DDBJ whole genome shotgun (WGS) entry which is preliminary data.</text>
</comment>
<dbReference type="EMBL" id="JARIHO010000059">
    <property type="protein sequence ID" value="KAJ7318087.1"/>
    <property type="molecule type" value="Genomic_DNA"/>
</dbReference>
<keyword evidence="2" id="KW-1185">Reference proteome</keyword>
<dbReference type="InterPro" id="IPR036047">
    <property type="entry name" value="F-box-like_dom_sf"/>
</dbReference>
<evidence type="ECO:0008006" key="3">
    <source>
        <dbReference type="Google" id="ProtNLM"/>
    </source>
</evidence>
<dbReference type="AlphaFoldDB" id="A0AAD6ZDC5"/>
<protein>
    <recommendedName>
        <fullName evidence="3">F-box domain-containing protein</fullName>
    </recommendedName>
</protein>
<evidence type="ECO:0000313" key="2">
    <source>
        <dbReference type="Proteomes" id="UP001218218"/>
    </source>
</evidence>
<reference evidence="1" key="1">
    <citation type="submission" date="2023-03" db="EMBL/GenBank/DDBJ databases">
        <title>Massive genome expansion in bonnet fungi (Mycena s.s.) driven by repeated elements and novel gene families across ecological guilds.</title>
        <authorList>
            <consortium name="Lawrence Berkeley National Laboratory"/>
            <person name="Harder C.B."/>
            <person name="Miyauchi S."/>
            <person name="Viragh M."/>
            <person name="Kuo A."/>
            <person name="Thoen E."/>
            <person name="Andreopoulos B."/>
            <person name="Lu D."/>
            <person name="Skrede I."/>
            <person name="Drula E."/>
            <person name="Henrissat B."/>
            <person name="Morin E."/>
            <person name="Kohler A."/>
            <person name="Barry K."/>
            <person name="LaButti K."/>
            <person name="Morin E."/>
            <person name="Salamov A."/>
            <person name="Lipzen A."/>
            <person name="Mereny Z."/>
            <person name="Hegedus B."/>
            <person name="Baldrian P."/>
            <person name="Stursova M."/>
            <person name="Weitz H."/>
            <person name="Taylor A."/>
            <person name="Grigoriev I.V."/>
            <person name="Nagy L.G."/>
            <person name="Martin F."/>
            <person name="Kauserud H."/>
        </authorList>
    </citation>
    <scope>NUCLEOTIDE SEQUENCE</scope>
    <source>
        <strain evidence="1">CBHHK002</strain>
    </source>
</reference>
<evidence type="ECO:0000313" key="1">
    <source>
        <dbReference type="EMBL" id="KAJ7318087.1"/>
    </source>
</evidence>
<name>A0AAD6ZDC5_9AGAR</name>
<dbReference type="Proteomes" id="UP001218218">
    <property type="component" value="Unassembled WGS sequence"/>
</dbReference>
<gene>
    <name evidence="1" type="ORF">DFH08DRAFT_892625</name>
</gene>
<dbReference type="SUPFAM" id="SSF81383">
    <property type="entry name" value="F-box domain"/>
    <property type="match status" value="1"/>
</dbReference>
<accession>A0AAD6ZDC5</accession>
<organism evidence="1 2">
    <name type="scientific">Mycena albidolilacea</name>
    <dbReference type="NCBI Taxonomy" id="1033008"/>
    <lineage>
        <taxon>Eukaryota</taxon>
        <taxon>Fungi</taxon>
        <taxon>Dikarya</taxon>
        <taxon>Basidiomycota</taxon>
        <taxon>Agaricomycotina</taxon>
        <taxon>Agaricomycetes</taxon>
        <taxon>Agaricomycetidae</taxon>
        <taxon>Agaricales</taxon>
        <taxon>Marasmiineae</taxon>
        <taxon>Mycenaceae</taxon>
        <taxon>Mycena</taxon>
    </lineage>
</organism>
<sequence>MIIQLPQELVEEIIDHLADDFLALKACSLVSKAWVRRCRSYLFESCTLRTENHGDPANVLTFRDLLRSPGCTFRPHVRTLHSVRYSWDPNDGHFEEIAADLRCLTSVVKLVMDAAVDDATASALIGAEFFRCIPQVTHLVLDYYFMGERPVPLIDVICLFPALQQLEIFTMAGNWAVPPLGVLPPKDLHTLVLRGISPPRVLAWLLAYNHLPNVDSLTLDRRLSPADVSTVRVALDRIGGALHHLDIDLGGLSEVFDFSLHRNLRTLVIHSRDMAPNQMMVLVDSLAGLPLERLTFDIDLESFRTFDWGPLDESVARFPLLHSVEFRYTTADEHEFLQQGLPWLEGSGRLQLKDVVGYVHLA</sequence>
<proteinExistence type="predicted"/>
<dbReference type="SUPFAM" id="SSF52047">
    <property type="entry name" value="RNI-like"/>
    <property type="match status" value="1"/>
</dbReference>